<dbReference type="SUPFAM" id="SSF52151">
    <property type="entry name" value="FabD/lysophospholipase-like"/>
    <property type="match status" value="1"/>
</dbReference>
<dbReference type="PROSITE" id="PS52004">
    <property type="entry name" value="KS3_2"/>
    <property type="match status" value="1"/>
</dbReference>
<dbReference type="GO" id="GO:0004315">
    <property type="term" value="F:3-oxoacyl-[acyl-carrier-protein] synthase activity"/>
    <property type="evidence" value="ECO:0007669"/>
    <property type="project" value="InterPro"/>
</dbReference>
<dbReference type="GO" id="GO:0004312">
    <property type="term" value="F:fatty acid synthase activity"/>
    <property type="evidence" value="ECO:0007669"/>
    <property type="project" value="TreeGrafter"/>
</dbReference>
<dbReference type="PROSITE" id="PS00606">
    <property type="entry name" value="KS3_1"/>
    <property type="match status" value="1"/>
</dbReference>
<dbReference type="InterPro" id="IPR020806">
    <property type="entry name" value="PKS_PP-bd"/>
</dbReference>
<dbReference type="Pfam" id="PF02801">
    <property type="entry name" value="Ketoacyl-synt_C"/>
    <property type="match status" value="1"/>
</dbReference>
<organism evidence="10">
    <name type="scientific">Leptolyngbya sp. NK1-12</name>
    <dbReference type="NCBI Taxonomy" id="2547451"/>
    <lineage>
        <taxon>Bacteria</taxon>
        <taxon>Bacillati</taxon>
        <taxon>Cyanobacteriota</taxon>
        <taxon>Cyanophyceae</taxon>
        <taxon>Leptolyngbyales</taxon>
        <taxon>Leptolyngbyaceae</taxon>
        <taxon>Leptolyngbya group</taxon>
        <taxon>Leptolyngbya</taxon>
    </lineage>
</organism>
<dbReference type="InterPro" id="IPR016035">
    <property type="entry name" value="Acyl_Trfase/lysoPLipase"/>
</dbReference>
<dbReference type="Gene3D" id="3.40.50.720">
    <property type="entry name" value="NAD(P)-binding Rossmann-like Domain"/>
    <property type="match status" value="1"/>
</dbReference>
<dbReference type="SUPFAM" id="SSF47336">
    <property type="entry name" value="ACP-like"/>
    <property type="match status" value="1"/>
</dbReference>
<dbReference type="Pfam" id="PF08659">
    <property type="entry name" value="KR"/>
    <property type="match status" value="1"/>
</dbReference>
<protein>
    <submittedName>
        <fullName evidence="10">Acyltransferase domain-containing protein</fullName>
    </submittedName>
</protein>
<keyword evidence="2" id="KW-0597">Phosphoprotein</keyword>
<keyword evidence="1" id="KW-0596">Phosphopantetheine</keyword>
<dbReference type="InterPro" id="IPR001227">
    <property type="entry name" value="Ac_transferase_dom_sf"/>
</dbReference>
<dbReference type="PANTHER" id="PTHR43775">
    <property type="entry name" value="FATTY ACID SYNTHASE"/>
    <property type="match status" value="1"/>
</dbReference>
<dbReference type="SMART" id="SM00823">
    <property type="entry name" value="PKS_PP"/>
    <property type="match status" value="1"/>
</dbReference>
<dbReference type="Gene3D" id="3.30.70.3290">
    <property type="match status" value="1"/>
</dbReference>
<keyword evidence="4" id="KW-0276">Fatty acid metabolism</keyword>
<dbReference type="SMART" id="SM00827">
    <property type="entry name" value="PKS_AT"/>
    <property type="match status" value="1"/>
</dbReference>
<dbReference type="InterPro" id="IPR018201">
    <property type="entry name" value="Ketoacyl_synth_AS"/>
</dbReference>
<accession>A0AA97APD9</accession>
<dbReference type="FunFam" id="3.40.47.10:FF:000042">
    <property type="entry name" value="Polyketide synthase Pks13"/>
    <property type="match status" value="1"/>
</dbReference>
<dbReference type="InterPro" id="IPR006162">
    <property type="entry name" value="Ppantetheine_attach_site"/>
</dbReference>
<dbReference type="InterPro" id="IPR014031">
    <property type="entry name" value="Ketoacyl_synth_C"/>
</dbReference>
<dbReference type="InterPro" id="IPR057326">
    <property type="entry name" value="KR_dom"/>
</dbReference>
<dbReference type="Pfam" id="PF00550">
    <property type="entry name" value="PP-binding"/>
    <property type="match status" value="1"/>
</dbReference>
<dbReference type="SUPFAM" id="SSF55048">
    <property type="entry name" value="Probable ACP-binding domain of malonyl-CoA ACP transacylase"/>
    <property type="match status" value="1"/>
</dbReference>
<dbReference type="Pfam" id="PF22621">
    <property type="entry name" value="CurL-like_PKS_C"/>
    <property type="match status" value="1"/>
</dbReference>
<dbReference type="Pfam" id="PF00698">
    <property type="entry name" value="Acyl_transf_1"/>
    <property type="match status" value="1"/>
</dbReference>
<gene>
    <name evidence="10" type="ORF">HJG54_00015</name>
</gene>
<keyword evidence="6" id="KW-0511">Multifunctional enzyme</keyword>
<feature type="region of interest" description="Disordered" evidence="7">
    <location>
        <begin position="915"/>
        <end position="938"/>
    </location>
</feature>
<dbReference type="CDD" id="cd00833">
    <property type="entry name" value="PKS"/>
    <property type="match status" value="1"/>
</dbReference>
<dbReference type="InterPro" id="IPR036291">
    <property type="entry name" value="NAD(P)-bd_dom_sf"/>
</dbReference>
<dbReference type="Gene3D" id="3.30.70.250">
    <property type="entry name" value="Malonyl-CoA ACP transacylase, ACP-binding"/>
    <property type="match status" value="1"/>
</dbReference>
<evidence type="ECO:0000256" key="1">
    <source>
        <dbReference type="ARBA" id="ARBA00022450"/>
    </source>
</evidence>
<dbReference type="GO" id="GO:0044550">
    <property type="term" value="P:secondary metabolite biosynthetic process"/>
    <property type="evidence" value="ECO:0007669"/>
    <property type="project" value="UniProtKB-ARBA"/>
</dbReference>
<evidence type="ECO:0000313" key="10">
    <source>
        <dbReference type="EMBL" id="WNZ21408.1"/>
    </source>
</evidence>
<evidence type="ECO:0000256" key="4">
    <source>
        <dbReference type="ARBA" id="ARBA00022832"/>
    </source>
</evidence>
<dbReference type="PROSITE" id="PS00012">
    <property type="entry name" value="PHOSPHOPANTETHEINE"/>
    <property type="match status" value="1"/>
</dbReference>
<dbReference type="InterPro" id="IPR016036">
    <property type="entry name" value="Malonyl_transacylase_ACP-bd"/>
</dbReference>
<dbReference type="PROSITE" id="PS50075">
    <property type="entry name" value="CARRIER"/>
    <property type="match status" value="1"/>
</dbReference>
<keyword evidence="10" id="KW-0012">Acyltransferase</keyword>
<dbReference type="InterPro" id="IPR014043">
    <property type="entry name" value="Acyl_transferase_dom"/>
</dbReference>
<evidence type="ECO:0000256" key="3">
    <source>
        <dbReference type="ARBA" id="ARBA00022679"/>
    </source>
</evidence>
<evidence type="ECO:0000256" key="2">
    <source>
        <dbReference type="ARBA" id="ARBA00022553"/>
    </source>
</evidence>
<dbReference type="Gene3D" id="3.40.47.10">
    <property type="match status" value="1"/>
</dbReference>
<proteinExistence type="predicted"/>
<name>A0AA97APD9_9CYAN</name>
<evidence type="ECO:0000256" key="6">
    <source>
        <dbReference type="ARBA" id="ARBA00023268"/>
    </source>
</evidence>
<dbReference type="SUPFAM" id="SSF51735">
    <property type="entry name" value="NAD(P)-binding Rossmann-fold domains"/>
    <property type="match status" value="2"/>
</dbReference>
<dbReference type="SMART" id="SM00825">
    <property type="entry name" value="PKS_KS"/>
    <property type="match status" value="1"/>
</dbReference>
<dbReference type="InterPro" id="IPR050091">
    <property type="entry name" value="PKS_NRPS_Biosynth_Enz"/>
</dbReference>
<dbReference type="Pfam" id="PF00109">
    <property type="entry name" value="ketoacyl-synt"/>
    <property type="match status" value="1"/>
</dbReference>
<dbReference type="EMBL" id="CP053586">
    <property type="protein sequence ID" value="WNZ21408.1"/>
    <property type="molecule type" value="Genomic_DNA"/>
</dbReference>
<reference evidence="10" key="1">
    <citation type="submission" date="2020-05" db="EMBL/GenBank/DDBJ databases">
        <authorList>
            <person name="Zhu T."/>
            <person name="Keshari N."/>
            <person name="Lu X."/>
        </authorList>
    </citation>
    <scope>NUCLEOTIDE SEQUENCE</scope>
    <source>
        <strain evidence="10">NK1-12</strain>
    </source>
</reference>
<dbReference type="InterPro" id="IPR016039">
    <property type="entry name" value="Thiolase-like"/>
</dbReference>
<feature type="domain" description="Ketosynthase family 3 (KS3)" evidence="9">
    <location>
        <begin position="5"/>
        <end position="431"/>
    </location>
</feature>
<feature type="domain" description="Carrier" evidence="8">
    <location>
        <begin position="1489"/>
        <end position="1565"/>
    </location>
</feature>
<dbReference type="InterPro" id="IPR036736">
    <property type="entry name" value="ACP-like_sf"/>
</dbReference>
<dbReference type="InterPro" id="IPR020841">
    <property type="entry name" value="PKS_Beta-ketoAc_synthase_dom"/>
</dbReference>
<dbReference type="Gene3D" id="3.40.366.10">
    <property type="entry name" value="Malonyl-Coenzyme A Acyl Carrier Protein, domain 2"/>
    <property type="match status" value="1"/>
</dbReference>
<evidence type="ECO:0000259" key="9">
    <source>
        <dbReference type="PROSITE" id="PS52004"/>
    </source>
</evidence>
<keyword evidence="5" id="KW-0443">Lipid metabolism</keyword>
<evidence type="ECO:0000256" key="7">
    <source>
        <dbReference type="SAM" id="MobiDB-lite"/>
    </source>
</evidence>
<keyword evidence="3" id="KW-0808">Transferase</keyword>
<evidence type="ECO:0000259" key="8">
    <source>
        <dbReference type="PROSITE" id="PS50075"/>
    </source>
</evidence>
<dbReference type="RefSeq" id="WP_316432628.1">
    <property type="nucleotide sequence ID" value="NZ_CP053586.1"/>
</dbReference>
<evidence type="ECO:0000256" key="5">
    <source>
        <dbReference type="ARBA" id="ARBA00023098"/>
    </source>
</evidence>
<dbReference type="GO" id="GO:0006633">
    <property type="term" value="P:fatty acid biosynthetic process"/>
    <property type="evidence" value="ECO:0007669"/>
    <property type="project" value="InterPro"/>
</dbReference>
<dbReference type="Gene3D" id="3.40.50.1820">
    <property type="entry name" value="alpha/beta hydrolase"/>
    <property type="match status" value="1"/>
</dbReference>
<dbReference type="InterPro" id="IPR014030">
    <property type="entry name" value="Ketoacyl_synth_N"/>
</dbReference>
<dbReference type="InterPro" id="IPR009081">
    <property type="entry name" value="PP-bd_ACP"/>
</dbReference>
<dbReference type="SUPFAM" id="SSF53901">
    <property type="entry name" value="Thiolase-like"/>
    <property type="match status" value="1"/>
</dbReference>
<dbReference type="GO" id="GO:0031177">
    <property type="term" value="F:phosphopantetheine binding"/>
    <property type="evidence" value="ECO:0007669"/>
    <property type="project" value="InterPro"/>
</dbReference>
<dbReference type="SMART" id="SM00822">
    <property type="entry name" value="PKS_KR"/>
    <property type="match status" value="1"/>
</dbReference>
<sequence>MNTTGLEIAIIGMAGRFPGASTLAEFWQNLRQGVESIQRLSEAELRAQGVDSALLQHPQYVRASAVLEGIDRFDADFFGISPKEAEILDPQQRLFLECAWEALEDAGYDAERYRGMIGVYAGAAMNSYLLNLLHYPDLEQTLGRYQLFLASDKDFLTTRVSYKLNLTGPSVDVQTACSTSLVAVHMACQSLLGGECDMALAGGVALSQPVGYLYQEGGIYSPDGHCRAFDAEAAGTVAGSGLGIVVLKRLDDALADRDFIYAVIKGSAINNDGAQKVSYTAPSISAQAQVIRAAQQVAGVGPETISYVETHGTGTPLGDPIEIAALSEAFQSAQLPPRSCAIGSLKPNIGHLDTAAGIASLIKTVLALQHRQIPPSLYFQQPNPQINFAQTPFYVNTQLTDWRSPDPNLPLRAGVSSFGIGGTNAHVVLEAAPAPTASGPSRPWQILSLSAKTPTALDRASARLLEHLRQHPDLNLADVAYTLHCRRAFPHRRTLLCQTRQDAIQILDSGDPARLLSQTAAAAAITFLFPGQGSQYPSMARHLYDHEPVFRHTIDHCSSLLLSFLNLDLRTLLYPSPPISPLTPLTPTHHAQPALFVVEYALAQLWRSWGIQPTAMIGHSLGEYVAATLAGVFDLEDALRLVALRGQLMQACPAGAMLSVSLSAAQTEAMLQPWFSELSLAAENAPQLCVVSGREEAIAALQQQLDQQQIPNRRLHVSHAFHSDLMQSVLYPFGTALRQIQLRPPQIPLISNLTGTWLTAAQATDPDYWLAHLRQTVRFSAGIITLQQQPERVWLEVGPGQTLSQLVKAHYPLPSAQTEAAQSPTILPSLSSAQAAQPGSHSAKSALDLMDLIDRSDQVDRSDQALMLRSLSQLWLAGAPIDWSQFYAAETRHRLPLPTYPFERQRYWLDLPSSANPSANRWSEKTASPPSNGVTPTSTQTLLYQPTWERTQPLPIDPDRLAAESHRWLVCLDSSGIAAALAQQLTDAGQDVFTVAMDTDCSEQRPVFTQLGYRAFALNPQQPADYRALQTDLQQRDLLPDRIVYGWSLDNAPLEALIFLTQIFAAATIPTQLTLLTTNAQDVTGEEALVESTTEGATVQPAALLGLALVIGQEYPHWSCRQIDLGCLDSPTRFLIEALGMELVTEPTLTERIIAYRGNHRWRQQFQAIAPQPGKPLWRPQGHYLIVGDWEQGVGRVWAKSLAALKVNLTLIRSQPSLSVNPANPANPADATAPTPVTQFVASLEALGASCILHTANLLDINQIQAILAASEAKFGDLNGVFYATPMSNEQSMGLLADLTPATWQQKWHYCHRTKIAGLTTLDTVLSARLSARLPARLLDFCLLQSSLSSIVGGLGLGAYAAANRAIDAFAQSKRLRHWISLNWDAYDPDINSDTKLDTNLDIDSNITNNINDTTQPSTSPPGFGSGLATVALSAERVWTATELALSSGCSGSIIVCKTDLQHRIQQAFAPAPAPTAHSRTQLSRTYAPPRSEIEQIITQQWQQLLGIDPIGIHDSFFELGGHSLLAIQAIAQLRQTFQIELPISSLLLEAPTVAEIAALVTQQQNEQSPDLTTLTDLLTEIQTLSPEAIQQELSS</sequence>
<dbReference type="InterPro" id="IPR013968">
    <property type="entry name" value="PKS_KR"/>
</dbReference>
<dbReference type="InterPro" id="IPR029058">
    <property type="entry name" value="AB_hydrolase_fold"/>
</dbReference>
<dbReference type="FunFam" id="1.10.1200.10:FF:000016">
    <property type="entry name" value="Non-ribosomal peptide synthase"/>
    <property type="match status" value="1"/>
</dbReference>
<dbReference type="PANTHER" id="PTHR43775:SF51">
    <property type="entry name" value="INACTIVE PHENOLPHTHIOCEROL SYNTHESIS POLYKETIDE SYNTHASE TYPE I PKS1-RELATED"/>
    <property type="match status" value="1"/>
</dbReference>